<comment type="caution">
    <text evidence="2">The sequence shown here is derived from an EMBL/GenBank/DDBJ whole genome shotgun (WGS) entry which is preliminary data.</text>
</comment>
<accession>A0A8S1JWT8</accession>
<keyword evidence="3" id="KW-1185">Reference proteome</keyword>
<organism evidence="2 3">
    <name type="scientific">Paramecium primaurelia</name>
    <dbReference type="NCBI Taxonomy" id="5886"/>
    <lineage>
        <taxon>Eukaryota</taxon>
        <taxon>Sar</taxon>
        <taxon>Alveolata</taxon>
        <taxon>Ciliophora</taxon>
        <taxon>Intramacronucleata</taxon>
        <taxon>Oligohymenophorea</taxon>
        <taxon>Peniculida</taxon>
        <taxon>Parameciidae</taxon>
        <taxon>Paramecium</taxon>
    </lineage>
</organism>
<sequence length="186" mass="21853">MTQVSSTRFSLPRIGENDPRSKQVPNTRQMRPSLFLNQIDIVPNSLKTEAQATERSICKPIHTEIESDPLIEISYHVKLPKLGNSRAQNLQQSLPDLPLVYRESRNGSPIEYQRPAKRTRLFLRRQESKIDTPVVKFQRRRVEFKKSLIVIDLETGVQERQELNEVKKPLRRITHQKTRSYQKRQD</sequence>
<evidence type="ECO:0000313" key="2">
    <source>
        <dbReference type="EMBL" id="CAD8045080.1"/>
    </source>
</evidence>
<proteinExistence type="predicted"/>
<name>A0A8S1JWT8_PARPR</name>
<dbReference type="AlphaFoldDB" id="A0A8S1JWT8"/>
<dbReference type="EMBL" id="CAJJDM010000006">
    <property type="protein sequence ID" value="CAD8045080.1"/>
    <property type="molecule type" value="Genomic_DNA"/>
</dbReference>
<evidence type="ECO:0000256" key="1">
    <source>
        <dbReference type="SAM" id="MobiDB-lite"/>
    </source>
</evidence>
<reference evidence="2" key="1">
    <citation type="submission" date="2021-01" db="EMBL/GenBank/DDBJ databases">
        <authorList>
            <consortium name="Genoscope - CEA"/>
            <person name="William W."/>
        </authorList>
    </citation>
    <scope>NUCLEOTIDE SEQUENCE</scope>
</reference>
<dbReference type="Proteomes" id="UP000688137">
    <property type="component" value="Unassembled WGS sequence"/>
</dbReference>
<dbReference type="OMA" id="CKPIHTE"/>
<protein>
    <submittedName>
        <fullName evidence="2">Uncharacterized protein</fullName>
    </submittedName>
</protein>
<gene>
    <name evidence="2" type="ORF">PPRIM_AZ9-3.1.T0090105</name>
</gene>
<feature type="region of interest" description="Disordered" evidence="1">
    <location>
        <begin position="1"/>
        <end position="30"/>
    </location>
</feature>
<evidence type="ECO:0000313" key="3">
    <source>
        <dbReference type="Proteomes" id="UP000688137"/>
    </source>
</evidence>